<dbReference type="Gene3D" id="2.30.38.10">
    <property type="entry name" value="Luciferase, Domain 3"/>
    <property type="match status" value="1"/>
</dbReference>
<name>A0A1X2HCP9_SYNRA</name>
<sequence length="576" mass="65077">MAFDDQTIFEALYGHLHNHYGPLDDQPLYVDTLNPEWHINYKQLRTMVCRFAHMLQQTFQLQENRVIAIYTPNTIEYPALLHAIVAAGGVAAGIPRDTDVKILAETLTLVEPQWVVAHPDTLDNTFEAVELCGMPKDRILLLDRHVRFGCDAAMYYEKSSTKRARLLPLLSLAFADNDKRGQHPPAIALDRSRIDSAAYLYFTSGTTTGSRKASIITQRATLSSTRYQLASIYANPIEHERPYLNCNPLTNAGPLVFELHCLQRCGYIIYITPTFSPEIFCHNVERFKINGSFFGTWMAAVLANNPVVDRYDLSSCKWVVAAGAYLDPSIVDKVNKRIGTLIINQYGLTEILSVFHCSKKSTIMQGAVGQPNPDCTVKLIDEDGQEVPPGKEGELCVKGPTVTKGYYRNLEATKAAVDAEGYLHTGDICYIDKEGAVWFVNRRKDLIKYNLHHIAPSELEAVLMSHPEVADCCVIGIYSQEEGTEFPQAFVVLSHCERELEQQKQYQIAESIRKFVDQLVPDYKRLRAGVKIVQELPRNGTGKVQRFKLRDMAQEEFDKARKMQRLQKNDLPQAKL</sequence>
<dbReference type="InParanoid" id="A0A1X2HCP9"/>
<comment type="similarity">
    <text evidence="1">Belongs to the ATP-dependent AMP-binding enzyme family.</text>
</comment>
<accession>A0A1X2HCP9</accession>
<dbReference type="AlphaFoldDB" id="A0A1X2HCP9"/>
<organism evidence="5 6">
    <name type="scientific">Syncephalastrum racemosum</name>
    <name type="common">Filamentous fungus</name>
    <dbReference type="NCBI Taxonomy" id="13706"/>
    <lineage>
        <taxon>Eukaryota</taxon>
        <taxon>Fungi</taxon>
        <taxon>Fungi incertae sedis</taxon>
        <taxon>Mucoromycota</taxon>
        <taxon>Mucoromycotina</taxon>
        <taxon>Mucoromycetes</taxon>
        <taxon>Mucorales</taxon>
        <taxon>Syncephalastraceae</taxon>
        <taxon>Syncephalastrum</taxon>
    </lineage>
</organism>
<dbReference type="STRING" id="13706.A0A1X2HCP9"/>
<dbReference type="GO" id="GO:0016405">
    <property type="term" value="F:CoA-ligase activity"/>
    <property type="evidence" value="ECO:0007669"/>
    <property type="project" value="TreeGrafter"/>
</dbReference>
<dbReference type="InterPro" id="IPR045851">
    <property type="entry name" value="AMP-bd_C_sf"/>
</dbReference>
<dbReference type="InterPro" id="IPR000873">
    <property type="entry name" value="AMP-dep_synth/lig_dom"/>
</dbReference>
<dbReference type="PANTHER" id="PTHR24096:SF149">
    <property type="entry name" value="AMP-BINDING DOMAIN-CONTAINING PROTEIN-RELATED"/>
    <property type="match status" value="1"/>
</dbReference>
<keyword evidence="6" id="KW-1185">Reference proteome</keyword>
<evidence type="ECO:0000313" key="5">
    <source>
        <dbReference type="EMBL" id="ORY96520.1"/>
    </source>
</evidence>
<dbReference type="SUPFAM" id="SSF56801">
    <property type="entry name" value="Acetyl-CoA synthetase-like"/>
    <property type="match status" value="1"/>
</dbReference>
<dbReference type="OrthoDB" id="6509636at2759"/>
<evidence type="ECO:0000313" key="6">
    <source>
        <dbReference type="Proteomes" id="UP000242180"/>
    </source>
</evidence>
<evidence type="ECO:0000259" key="3">
    <source>
        <dbReference type="Pfam" id="PF00501"/>
    </source>
</evidence>
<dbReference type="EMBL" id="MCGN01000005">
    <property type="protein sequence ID" value="ORY96520.1"/>
    <property type="molecule type" value="Genomic_DNA"/>
</dbReference>
<dbReference type="Gene3D" id="3.40.50.980">
    <property type="match status" value="2"/>
</dbReference>
<dbReference type="Gene3D" id="3.30.300.30">
    <property type="match status" value="1"/>
</dbReference>
<gene>
    <name evidence="5" type="ORF">BCR43DRAFT_458211</name>
</gene>
<comment type="caution">
    <text evidence="5">The sequence shown here is derived from an EMBL/GenBank/DDBJ whole genome shotgun (WGS) entry which is preliminary data.</text>
</comment>
<evidence type="ECO:0000259" key="4">
    <source>
        <dbReference type="Pfam" id="PF13193"/>
    </source>
</evidence>
<feature type="domain" description="AMP-binding enzyme C-terminal" evidence="4">
    <location>
        <begin position="458"/>
        <end position="543"/>
    </location>
</feature>
<dbReference type="Pfam" id="PF13193">
    <property type="entry name" value="AMP-binding_C"/>
    <property type="match status" value="1"/>
</dbReference>
<reference evidence="5 6" key="1">
    <citation type="submission" date="2016-07" db="EMBL/GenBank/DDBJ databases">
        <title>Pervasive Adenine N6-methylation of Active Genes in Fungi.</title>
        <authorList>
            <consortium name="DOE Joint Genome Institute"/>
            <person name="Mondo S.J."/>
            <person name="Dannebaum R.O."/>
            <person name="Kuo R.C."/>
            <person name="Labutti K."/>
            <person name="Haridas S."/>
            <person name="Kuo A."/>
            <person name="Salamov A."/>
            <person name="Ahrendt S.R."/>
            <person name="Lipzen A."/>
            <person name="Sullivan W."/>
            <person name="Andreopoulos W.B."/>
            <person name="Clum A."/>
            <person name="Lindquist E."/>
            <person name="Daum C."/>
            <person name="Ramamoorthy G.K."/>
            <person name="Gryganskyi A."/>
            <person name="Culley D."/>
            <person name="Magnuson J.K."/>
            <person name="James T.Y."/>
            <person name="O'Malley M.A."/>
            <person name="Stajich J.E."/>
            <person name="Spatafora J.W."/>
            <person name="Visel A."/>
            <person name="Grigoriev I.V."/>
        </authorList>
    </citation>
    <scope>NUCLEOTIDE SEQUENCE [LARGE SCALE GENOMIC DNA]</scope>
    <source>
        <strain evidence="5 6">NRRL 2496</strain>
    </source>
</reference>
<dbReference type="Pfam" id="PF00501">
    <property type="entry name" value="AMP-binding"/>
    <property type="match status" value="1"/>
</dbReference>
<dbReference type="Proteomes" id="UP000242180">
    <property type="component" value="Unassembled WGS sequence"/>
</dbReference>
<keyword evidence="2" id="KW-0436">Ligase</keyword>
<dbReference type="PANTHER" id="PTHR24096">
    <property type="entry name" value="LONG-CHAIN-FATTY-ACID--COA LIGASE"/>
    <property type="match status" value="1"/>
</dbReference>
<feature type="domain" description="AMP-dependent synthetase/ligase" evidence="3">
    <location>
        <begin position="36"/>
        <end position="407"/>
    </location>
</feature>
<evidence type="ECO:0000256" key="2">
    <source>
        <dbReference type="ARBA" id="ARBA00022598"/>
    </source>
</evidence>
<dbReference type="InterPro" id="IPR025110">
    <property type="entry name" value="AMP-bd_C"/>
</dbReference>
<evidence type="ECO:0008006" key="7">
    <source>
        <dbReference type="Google" id="ProtNLM"/>
    </source>
</evidence>
<evidence type="ECO:0000256" key="1">
    <source>
        <dbReference type="ARBA" id="ARBA00006432"/>
    </source>
</evidence>
<protein>
    <recommendedName>
        <fullName evidence="7">Acetyl-CoA synthetase-like protein</fullName>
    </recommendedName>
</protein>
<proteinExistence type="inferred from homology"/>